<evidence type="ECO:0000313" key="8">
    <source>
        <dbReference type="EMBL" id="REK87720.1"/>
    </source>
</evidence>
<sequence length="216" mass="22776">MTTLTRIRTVSPILGYGVRLPVSSCRPAAFSDHMRGMNATPAPQHLPAAHPVAAPGPAGPPPHALGNQGLRLLAIVIDLAIVSVALSLVSAVVGLVVTFGHPTDNSPFYLPLLLALAALFLYSPLLTARCGGTPGKLLCGLHVVRLADARNLSYGAALGRHLAHLGMWLVPLISLLDAVSCLWDRPFRQCLHDKTVGSVVVRRSMRPAPFTSRAGS</sequence>
<dbReference type="EMBL" id="QUAC01000202">
    <property type="protein sequence ID" value="REK87720.1"/>
    <property type="molecule type" value="Genomic_DNA"/>
</dbReference>
<comment type="subcellular location">
    <subcellularLocation>
        <location evidence="1">Cell membrane</location>
        <topology evidence="1">Multi-pass membrane protein</topology>
    </subcellularLocation>
</comment>
<name>A0A371PZ48_STRIH</name>
<evidence type="ECO:0000259" key="7">
    <source>
        <dbReference type="Pfam" id="PF06271"/>
    </source>
</evidence>
<keyword evidence="2" id="KW-1003">Cell membrane</keyword>
<organism evidence="8 9">
    <name type="scientific">Streptomyces inhibens</name>
    <dbReference type="NCBI Taxonomy" id="2293571"/>
    <lineage>
        <taxon>Bacteria</taxon>
        <taxon>Bacillati</taxon>
        <taxon>Actinomycetota</taxon>
        <taxon>Actinomycetes</taxon>
        <taxon>Kitasatosporales</taxon>
        <taxon>Streptomycetaceae</taxon>
        <taxon>Streptomyces</taxon>
    </lineage>
</organism>
<evidence type="ECO:0000256" key="3">
    <source>
        <dbReference type="ARBA" id="ARBA00022692"/>
    </source>
</evidence>
<dbReference type="OrthoDB" id="5244233at2"/>
<feature type="transmembrane region" description="Helical" evidence="6">
    <location>
        <begin position="72"/>
        <end position="96"/>
    </location>
</feature>
<dbReference type="Proteomes" id="UP000262477">
    <property type="component" value="Unassembled WGS sequence"/>
</dbReference>
<evidence type="ECO:0000313" key="9">
    <source>
        <dbReference type="Proteomes" id="UP000262477"/>
    </source>
</evidence>
<dbReference type="InterPro" id="IPR010432">
    <property type="entry name" value="RDD"/>
</dbReference>
<dbReference type="GO" id="GO:0005886">
    <property type="term" value="C:plasma membrane"/>
    <property type="evidence" value="ECO:0007669"/>
    <property type="project" value="UniProtKB-SubCell"/>
</dbReference>
<reference evidence="8 9" key="1">
    <citation type="submission" date="2018-08" db="EMBL/GenBank/DDBJ databases">
        <title>Streptomyces NEAU-D10 sp. nov., a novel Actinomycete isolated from soil.</title>
        <authorList>
            <person name="Jin L."/>
        </authorList>
    </citation>
    <scope>NUCLEOTIDE SEQUENCE [LARGE SCALE GENOMIC DNA]</scope>
    <source>
        <strain evidence="8 9">NEAU-D10</strain>
    </source>
</reference>
<evidence type="ECO:0000256" key="6">
    <source>
        <dbReference type="SAM" id="Phobius"/>
    </source>
</evidence>
<protein>
    <submittedName>
        <fullName evidence="8">RDD family protein</fullName>
    </submittedName>
</protein>
<evidence type="ECO:0000256" key="2">
    <source>
        <dbReference type="ARBA" id="ARBA00022475"/>
    </source>
</evidence>
<keyword evidence="4 6" id="KW-1133">Transmembrane helix</keyword>
<proteinExistence type="predicted"/>
<dbReference type="AlphaFoldDB" id="A0A371PZ48"/>
<dbReference type="PANTHER" id="PTHR36115">
    <property type="entry name" value="PROLINE-RICH ANTIGEN HOMOLOG-RELATED"/>
    <property type="match status" value="1"/>
</dbReference>
<evidence type="ECO:0000256" key="4">
    <source>
        <dbReference type="ARBA" id="ARBA00022989"/>
    </source>
</evidence>
<feature type="domain" description="RDD" evidence="7">
    <location>
        <begin position="69"/>
        <end position="195"/>
    </location>
</feature>
<comment type="caution">
    <text evidence="8">The sequence shown here is derived from an EMBL/GenBank/DDBJ whole genome shotgun (WGS) entry which is preliminary data.</text>
</comment>
<keyword evidence="9" id="KW-1185">Reference proteome</keyword>
<keyword evidence="5 6" id="KW-0472">Membrane</keyword>
<evidence type="ECO:0000256" key="1">
    <source>
        <dbReference type="ARBA" id="ARBA00004651"/>
    </source>
</evidence>
<keyword evidence="3 6" id="KW-0812">Transmembrane</keyword>
<dbReference type="PANTHER" id="PTHR36115:SF6">
    <property type="entry name" value="PROLINE-RICH ANTIGEN HOMOLOG"/>
    <property type="match status" value="1"/>
</dbReference>
<gene>
    <name evidence="8" type="ORF">DY245_25180</name>
</gene>
<evidence type="ECO:0000256" key="5">
    <source>
        <dbReference type="ARBA" id="ARBA00023136"/>
    </source>
</evidence>
<accession>A0A371PZ48</accession>
<dbReference type="Pfam" id="PF06271">
    <property type="entry name" value="RDD"/>
    <property type="match status" value="1"/>
</dbReference>
<feature type="transmembrane region" description="Helical" evidence="6">
    <location>
        <begin position="108"/>
        <end position="128"/>
    </location>
</feature>
<dbReference type="InterPro" id="IPR051791">
    <property type="entry name" value="Pra-immunoreactive"/>
</dbReference>